<dbReference type="AlphaFoldDB" id="A0A1G9V8M6"/>
<accession>A0A1G9V8M6</accession>
<proteinExistence type="predicted"/>
<keyword evidence="2" id="KW-1185">Reference proteome</keyword>
<evidence type="ECO:0000313" key="1">
    <source>
        <dbReference type="EMBL" id="SDM68427.1"/>
    </source>
</evidence>
<sequence>MRLYKFAIGGVVGTPIGQVQLKVVKAPNILLVLYLVIFSKTSNILKINLY</sequence>
<dbReference type="EMBL" id="FNHF01000004">
    <property type="protein sequence ID" value="SDM68427.1"/>
    <property type="molecule type" value="Genomic_DNA"/>
</dbReference>
<protein>
    <submittedName>
        <fullName evidence="1">Uncharacterized protein</fullName>
    </submittedName>
</protein>
<reference evidence="2" key="1">
    <citation type="submission" date="2016-10" db="EMBL/GenBank/DDBJ databases">
        <authorList>
            <person name="Varghese N."/>
            <person name="Submissions S."/>
        </authorList>
    </citation>
    <scope>NUCLEOTIDE SEQUENCE [LARGE SCALE GENOMIC DNA]</scope>
    <source>
        <strain evidence="2">CGMCC 1.6199</strain>
    </source>
</reference>
<gene>
    <name evidence="1" type="ORF">SAMN05216244_3177</name>
</gene>
<dbReference type="Proteomes" id="UP000182347">
    <property type="component" value="Unassembled WGS sequence"/>
</dbReference>
<organism evidence="1 2">
    <name type="scientific">Sediminibacillus halophilus</name>
    <dbReference type="NCBI Taxonomy" id="482461"/>
    <lineage>
        <taxon>Bacteria</taxon>
        <taxon>Bacillati</taxon>
        <taxon>Bacillota</taxon>
        <taxon>Bacilli</taxon>
        <taxon>Bacillales</taxon>
        <taxon>Bacillaceae</taxon>
        <taxon>Sediminibacillus</taxon>
    </lineage>
</organism>
<name>A0A1G9V8M6_9BACI</name>
<evidence type="ECO:0000313" key="2">
    <source>
        <dbReference type="Proteomes" id="UP000182347"/>
    </source>
</evidence>